<evidence type="ECO:0000256" key="1">
    <source>
        <dbReference type="SAM" id="MobiDB-lite"/>
    </source>
</evidence>
<feature type="region of interest" description="Disordered" evidence="1">
    <location>
        <begin position="151"/>
        <end position="185"/>
    </location>
</feature>
<organism evidence="2 3">
    <name type="scientific">Capronia coronata CBS 617.96</name>
    <dbReference type="NCBI Taxonomy" id="1182541"/>
    <lineage>
        <taxon>Eukaryota</taxon>
        <taxon>Fungi</taxon>
        <taxon>Dikarya</taxon>
        <taxon>Ascomycota</taxon>
        <taxon>Pezizomycotina</taxon>
        <taxon>Eurotiomycetes</taxon>
        <taxon>Chaetothyriomycetidae</taxon>
        <taxon>Chaetothyriales</taxon>
        <taxon>Herpotrichiellaceae</taxon>
        <taxon>Capronia</taxon>
    </lineage>
</organism>
<comment type="caution">
    <text evidence="2">The sequence shown here is derived from an EMBL/GenBank/DDBJ whole genome shotgun (WGS) entry which is preliminary data.</text>
</comment>
<feature type="region of interest" description="Disordered" evidence="1">
    <location>
        <begin position="1"/>
        <end position="20"/>
    </location>
</feature>
<name>W9YX68_9EURO</name>
<reference evidence="2 3" key="1">
    <citation type="submission" date="2013-03" db="EMBL/GenBank/DDBJ databases">
        <title>The Genome Sequence of Capronia coronata CBS 617.96.</title>
        <authorList>
            <consortium name="The Broad Institute Genomics Platform"/>
            <person name="Cuomo C."/>
            <person name="de Hoog S."/>
            <person name="Gorbushina A."/>
            <person name="Walker B."/>
            <person name="Young S.K."/>
            <person name="Zeng Q."/>
            <person name="Gargeya S."/>
            <person name="Fitzgerald M."/>
            <person name="Haas B."/>
            <person name="Abouelleil A."/>
            <person name="Allen A.W."/>
            <person name="Alvarado L."/>
            <person name="Arachchi H.M."/>
            <person name="Berlin A.M."/>
            <person name="Chapman S.B."/>
            <person name="Gainer-Dewar J."/>
            <person name="Goldberg J."/>
            <person name="Griggs A."/>
            <person name="Gujja S."/>
            <person name="Hansen M."/>
            <person name="Howarth C."/>
            <person name="Imamovic A."/>
            <person name="Ireland A."/>
            <person name="Larimer J."/>
            <person name="McCowan C."/>
            <person name="Murphy C."/>
            <person name="Pearson M."/>
            <person name="Poon T.W."/>
            <person name="Priest M."/>
            <person name="Roberts A."/>
            <person name="Saif S."/>
            <person name="Shea T."/>
            <person name="Sisk P."/>
            <person name="Sykes S."/>
            <person name="Wortman J."/>
            <person name="Nusbaum C."/>
            <person name="Birren B."/>
        </authorList>
    </citation>
    <scope>NUCLEOTIDE SEQUENCE [LARGE SCALE GENOMIC DNA]</scope>
    <source>
        <strain evidence="2 3">CBS 617.96</strain>
    </source>
</reference>
<dbReference type="GeneID" id="19157134"/>
<protein>
    <submittedName>
        <fullName evidence="2">Uncharacterized protein</fullName>
    </submittedName>
</protein>
<accession>W9YX68</accession>
<dbReference type="EMBL" id="AMWN01000002">
    <property type="protein sequence ID" value="EXJ93841.1"/>
    <property type="molecule type" value="Genomic_DNA"/>
</dbReference>
<dbReference type="OrthoDB" id="4158433at2759"/>
<dbReference type="Proteomes" id="UP000019484">
    <property type="component" value="Unassembled WGS sequence"/>
</dbReference>
<evidence type="ECO:0000313" key="3">
    <source>
        <dbReference type="Proteomes" id="UP000019484"/>
    </source>
</evidence>
<dbReference type="RefSeq" id="XP_007721335.1">
    <property type="nucleotide sequence ID" value="XM_007723145.1"/>
</dbReference>
<dbReference type="HOGENOM" id="CLU_1402284_0_0_1"/>
<proteinExistence type="predicted"/>
<feature type="compositionally biased region" description="Basic residues" evidence="1">
    <location>
        <begin position="1"/>
        <end position="13"/>
    </location>
</feature>
<sequence>MCPAKTKKSRAKASKPPTQKTIDCPDCGEAIIVPKKCKHGKNLIKCQGTGCSTAHITEHNKQCQPEFPREWIKEATEQTNAAATERDIRILLILQEIKNVEKMRGRKMKYLNGLPKADFLESLRTMGLEQARLVAQKLKAVAEGTLDLDAAMYDDEESEPDSAACQTPPEEEETCKKAEEDNARG</sequence>
<keyword evidence="3" id="KW-1185">Reference proteome</keyword>
<gene>
    <name evidence="2" type="ORF">A1O1_02234</name>
</gene>
<evidence type="ECO:0000313" key="2">
    <source>
        <dbReference type="EMBL" id="EXJ93841.1"/>
    </source>
</evidence>
<dbReference type="AlphaFoldDB" id="W9YX68"/>
<feature type="compositionally biased region" description="Basic and acidic residues" evidence="1">
    <location>
        <begin position="174"/>
        <end position="185"/>
    </location>
</feature>